<dbReference type="EMBL" id="CAKOFQ010008372">
    <property type="protein sequence ID" value="CAH2013755.1"/>
    <property type="molecule type" value="Genomic_DNA"/>
</dbReference>
<keyword evidence="2" id="KW-1185">Reference proteome</keyword>
<gene>
    <name evidence="1" type="ORF">ACAOBT_LOCUS33665</name>
</gene>
<evidence type="ECO:0000313" key="1">
    <source>
        <dbReference type="EMBL" id="CAH2013755.1"/>
    </source>
</evidence>
<name>A0A9P0M8E9_ACAOB</name>
<comment type="caution">
    <text evidence="1">The sequence shown here is derived from an EMBL/GenBank/DDBJ whole genome shotgun (WGS) entry which is preliminary data.</text>
</comment>
<organism evidence="1 2">
    <name type="scientific">Acanthoscelides obtectus</name>
    <name type="common">Bean weevil</name>
    <name type="synonym">Bruchus obtectus</name>
    <dbReference type="NCBI Taxonomy" id="200917"/>
    <lineage>
        <taxon>Eukaryota</taxon>
        <taxon>Metazoa</taxon>
        <taxon>Ecdysozoa</taxon>
        <taxon>Arthropoda</taxon>
        <taxon>Hexapoda</taxon>
        <taxon>Insecta</taxon>
        <taxon>Pterygota</taxon>
        <taxon>Neoptera</taxon>
        <taxon>Endopterygota</taxon>
        <taxon>Coleoptera</taxon>
        <taxon>Polyphaga</taxon>
        <taxon>Cucujiformia</taxon>
        <taxon>Chrysomeloidea</taxon>
        <taxon>Chrysomelidae</taxon>
        <taxon>Bruchinae</taxon>
        <taxon>Bruchini</taxon>
        <taxon>Acanthoscelides</taxon>
    </lineage>
</organism>
<dbReference type="Proteomes" id="UP001152888">
    <property type="component" value="Unassembled WGS sequence"/>
</dbReference>
<dbReference type="AlphaFoldDB" id="A0A9P0M8E9"/>
<sequence length="67" mass="7150">MYAMGLAATRSTGATVFEMQLDDFKNFVALYFGTGSPLIQKKQTVDKDSVISGVALGSKTGSRDTLL</sequence>
<proteinExistence type="predicted"/>
<evidence type="ECO:0000313" key="2">
    <source>
        <dbReference type="Proteomes" id="UP001152888"/>
    </source>
</evidence>
<reference evidence="1" key="1">
    <citation type="submission" date="2022-03" db="EMBL/GenBank/DDBJ databases">
        <authorList>
            <person name="Sayadi A."/>
        </authorList>
    </citation>
    <scope>NUCLEOTIDE SEQUENCE</scope>
</reference>
<accession>A0A9P0M8E9</accession>
<protein>
    <submittedName>
        <fullName evidence="1">Uncharacterized protein</fullName>
    </submittedName>
</protein>